<dbReference type="EMBL" id="PGXC01000003">
    <property type="protein sequence ID" value="PKK90932.1"/>
    <property type="molecule type" value="Genomic_DNA"/>
</dbReference>
<dbReference type="InterPro" id="IPR023198">
    <property type="entry name" value="PGP-like_dom2"/>
</dbReference>
<comment type="caution">
    <text evidence="1">The sequence shown here is derived from an EMBL/GenBank/DDBJ whole genome shotgun (WGS) entry which is preliminary data.</text>
</comment>
<protein>
    <recommendedName>
        <fullName evidence="3">HAD family phosphatase</fullName>
    </recommendedName>
</protein>
<organism evidence="1 2">
    <name type="scientific">Candidatus Wallbacteria bacterium HGW-Wallbacteria-1</name>
    <dbReference type="NCBI Taxonomy" id="2013854"/>
    <lineage>
        <taxon>Bacteria</taxon>
        <taxon>Candidatus Walliibacteriota</taxon>
    </lineage>
</organism>
<dbReference type="Gene3D" id="1.10.150.240">
    <property type="entry name" value="Putative phosphatase, domain 2"/>
    <property type="match status" value="1"/>
</dbReference>
<evidence type="ECO:0000313" key="2">
    <source>
        <dbReference type="Proteomes" id="UP000233256"/>
    </source>
</evidence>
<dbReference type="Proteomes" id="UP000233256">
    <property type="component" value="Unassembled WGS sequence"/>
</dbReference>
<dbReference type="AlphaFoldDB" id="A0A2N1PRN3"/>
<reference evidence="1 2" key="1">
    <citation type="journal article" date="2017" name="ISME J.">
        <title>Potential for microbial H2 and metal transformations associated with novel bacteria and archaea in deep terrestrial subsurface sediments.</title>
        <authorList>
            <person name="Hernsdorf A.W."/>
            <person name="Amano Y."/>
            <person name="Miyakawa K."/>
            <person name="Ise K."/>
            <person name="Suzuki Y."/>
            <person name="Anantharaman K."/>
            <person name="Probst A."/>
            <person name="Burstein D."/>
            <person name="Thomas B.C."/>
            <person name="Banfield J.F."/>
        </authorList>
    </citation>
    <scope>NUCLEOTIDE SEQUENCE [LARGE SCALE GENOMIC DNA]</scope>
    <source>
        <strain evidence="1">HGW-Wallbacteria-1</strain>
    </source>
</reference>
<dbReference type="SUPFAM" id="SSF56784">
    <property type="entry name" value="HAD-like"/>
    <property type="match status" value="1"/>
</dbReference>
<name>A0A2N1PRN3_9BACT</name>
<dbReference type="Gene3D" id="3.40.50.1000">
    <property type="entry name" value="HAD superfamily/HAD-like"/>
    <property type="match status" value="1"/>
</dbReference>
<sequence length="233" mass="26868">MNYSLKSLNSHGHLLTTEFLENQISQLPDISVFAFDIGNVLLKLNYDSVLEKLLRNSSEVDCNQFVQGLIEIMEKTGLERGLTSFDPFFRTLQMKFPFLKSLNQFKTFWNSIFIPDMLMLDFAENISRNHRCCIVSDTNEEHFSFLSSNFQIFNHMGNHFLSYDFQCVKEDQSFFHKVSEKLETANSAILVIDDKLCNIHSALAAGCNAIHHNPDNSGLTIELVNYILEHQRK</sequence>
<dbReference type="PANTHER" id="PTHR43611">
    <property type="entry name" value="ALPHA-D-GLUCOSE 1-PHOSPHATE PHOSPHATASE"/>
    <property type="match status" value="1"/>
</dbReference>
<evidence type="ECO:0000313" key="1">
    <source>
        <dbReference type="EMBL" id="PKK90932.1"/>
    </source>
</evidence>
<dbReference type="PANTHER" id="PTHR43611:SF3">
    <property type="entry name" value="FLAVIN MONONUCLEOTIDE HYDROLASE 1, CHLOROPLATIC"/>
    <property type="match status" value="1"/>
</dbReference>
<accession>A0A2N1PRN3</accession>
<dbReference type="InterPro" id="IPR036412">
    <property type="entry name" value="HAD-like_sf"/>
</dbReference>
<dbReference type="InterPro" id="IPR023214">
    <property type="entry name" value="HAD_sf"/>
</dbReference>
<proteinExistence type="predicted"/>
<evidence type="ECO:0008006" key="3">
    <source>
        <dbReference type="Google" id="ProtNLM"/>
    </source>
</evidence>
<gene>
    <name evidence="1" type="ORF">CVV64_03955</name>
</gene>